<dbReference type="EMBL" id="VIGC01000002">
    <property type="protein sequence ID" value="TQE97552.1"/>
    <property type="molecule type" value="Genomic_DNA"/>
</dbReference>
<dbReference type="OrthoDB" id="144586at2"/>
<protein>
    <submittedName>
        <fullName evidence="3">Uncharacterized protein</fullName>
    </submittedName>
</protein>
<dbReference type="InParanoid" id="A0A540VLE7"/>
<name>A0A540VLE7_9CHLR</name>
<evidence type="ECO:0000256" key="2">
    <source>
        <dbReference type="SAM" id="Phobius"/>
    </source>
</evidence>
<dbReference type="RefSeq" id="WP_141608279.1">
    <property type="nucleotide sequence ID" value="NZ_VIGC02000002.1"/>
</dbReference>
<evidence type="ECO:0000256" key="1">
    <source>
        <dbReference type="SAM" id="Coils"/>
    </source>
</evidence>
<evidence type="ECO:0000313" key="4">
    <source>
        <dbReference type="Proteomes" id="UP000317371"/>
    </source>
</evidence>
<sequence>MNRELALALLRRYEPILRFTRGERFFPMDVEPYVRACSLWVQRPGEDPFCLVERGRLDLERLSQPHPAEFGTVHYLKFTDPLSVTQLAAYTWQQSIHGRDEEEFRPGPGRLARVGYFPRLIDAFFTLGLLARGRVPGDAAAAAAQAYRQLLAQGEGYRYHGRVIEQNGWVVLQYWFFYAFNNWRSAFFGANDHEGDWEMLNIYLYQARPPEAGETLAQAAERYRPEWVAYASHDYQGDDLRRRWDDPELEKVGGHPVVYVSAGSHASYYSRGEYLTEIELPFLAPLARVSNQLRHVWHEWLRQYRPEEEAETPPPDGNIFRIPFVDYARGDGISIGPGESREWDPPHLLTPPPAWVTNYRGLWGLYTRDPFAGEDAPAGPMYNRDGSVRRAWYDPVGWAGLDKVAPPRQQIELAVQRQDTLRIHQVVLQEEIEHRSRELHQLGMEAAAMRTQPHLHRLYQEHQRRIAELSAELDQLRAQAAQERALLAALEQHEARLRAGDRGPAREHIRRAHRPASEQRLRLSRLAEIWAAVSISVTMVGFVALVYLARHYLVFGLTTIIALFTFIEAGFRGQLLRLVVSLTIGLAVVASLVLLYEFFWQVITLTVLVVGLYIMWENLRELRQ</sequence>
<gene>
    <name evidence="3" type="ORF">FKZ61_01360</name>
</gene>
<feature type="transmembrane region" description="Helical" evidence="2">
    <location>
        <begin position="553"/>
        <end position="571"/>
    </location>
</feature>
<organism evidence="3 4">
    <name type="scientific">Litorilinea aerophila</name>
    <dbReference type="NCBI Taxonomy" id="1204385"/>
    <lineage>
        <taxon>Bacteria</taxon>
        <taxon>Bacillati</taxon>
        <taxon>Chloroflexota</taxon>
        <taxon>Caldilineae</taxon>
        <taxon>Caldilineales</taxon>
        <taxon>Caldilineaceae</taxon>
        <taxon>Litorilinea</taxon>
    </lineage>
</organism>
<feature type="transmembrane region" description="Helical" evidence="2">
    <location>
        <begin position="602"/>
        <end position="619"/>
    </location>
</feature>
<dbReference type="PANTHER" id="PTHR48174">
    <property type="entry name" value="DUF946 FAMILY PROTEIN"/>
    <property type="match status" value="1"/>
</dbReference>
<accession>A0A540VLE7</accession>
<keyword evidence="2" id="KW-1133">Transmembrane helix</keyword>
<keyword evidence="4" id="KW-1185">Reference proteome</keyword>
<feature type="transmembrane region" description="Helical" evidence="2">
    <location>
        <begin position="529"/>
        <end position="547"/>
    </location>
</feature>
<feature type="transmembrane region" description="Helical" evidence="2">
    <location>
        <begin position="578"/>
        <end position="596"/>
    </location>
</feature>
<reference evidence="3 4" key="1">
    <citation type="submission" date="2019-06" db="EMBL/GenBank/DDBJ databases">
        <title>Genome sequence of Litorilinea aerophila BAA-2444.</title>
        <authorList>
            <person name="Maclea K.S."/>
            <person name="Maurais E.G."/>
            <person name="Iannazzi L.C."/>
        </authorList>
    </citation>
    <scope>NUCLEOTIDE SEQUENCE [LARGE SCALE GENOMIC DNA]</scope>
    <source>
        <strain evidence="3 4">ATCC BAA-2444</strain>
    </source>
</reference>
<feature type="coiled-coil region" evidence="1">
    <location>
        <begin position="459"/>
        <end position="493"/>
    </location>
</feature>
<keyword evidence="2" id="KW-0472">Membrane</keyword>
<proteinExistence type="predicted"/>
<keyword evidence="1" id="KW-0175">Coiled coil</keyword>
<dbReference type="PANTHER" id="PTHR48174:SF5">
    <property type="entry name" value="VACUOLAR PROTEIN SORTING-ASSOCIATED PROTEIN 62"/>
    <property type="match status" value="1"/>
</dbReference>
<comment type="caution">
    <text evidence="3">The sequence shown here is derived from an EMBL/GenBank/DDBJ whole genome shotgun (WGS) entry which is preliminary data.</text>
</comment>
<evidence type="ECO:0000313" key="3">
    <source>
        <dbReference type="EMBL" id="TQE97552.1"/>
    </source>
</evidence>
<keyword evidence="2" id="KW-0812">Transmembrane</keyword>
<dbReference type="Proteomes" id="UP000317371">
    <property type="component" value="Unassembled WGS sequence"/>
</dbReference>
<dbReference type="AlphaFoldDB" id="A0A540VLE7"/>